<evidence type="ECO:0000313" key="3">
    <source>
        <dbReference type="Proteomes" id="UP000095358"/>
    </source>
</evidence>
<name>A0A1E5RIV5_HANUV</name>
<keyword evidence="2" id="KW-0808">Transferase</keyword>
<proteinExistence type="predicted"/>
<comment type="caution">
    <text evidence="2">The sequence shown here is derived from an EMBL/GenBank/DDBJ whole genome shotgun (WGS) entry which is preliminary data.</text>
</comment>
<evidence type="ECO:0000259" key="1">
    <source>
        <dbReference type="PROSITE" id="PS50206"/>
    </source>
</evidence>
<gene>
    <name evidence="2" type="ORF">AWRI3580_g2845</name>
</gene>
<dbReference type="STRING" id="29833.A0A1E5RIV5"/>
<dbReference type="Gene3D" id="3.40.250.10">
    <property type="entry name" value="Rhodanese-like domain"/>
    <property type="match status" value="1"/>
</dbReference>
<dbReference type="SMART" id="SM00450">
    <property type="entry name" value="RHOD"/>
    <property type="match status" value="1"/>
</dbReference>
<dbReference type="InterPro" id="IPR001763">
    <property type="entry name" value="Rhodanese-like_dom"/>
</dbReference>
<dbReference type="InterPro" id="IPR036873">
    <property type="entry name" value="Rhodanese-like_dom_sf"/>
</dbReference>
<dbReference type="GO" id="GO:0005739">
    <property type="term" value="C:mitochondrion"/>
    <property type="evidence" value="ECO:0007669"/>
    <property type="project" value="TreeGrafter"/>
</dbReference>
<dbReference type="OrthoDB" id="566238at2759"/>
<dbReference type="Proteomes" id="UP000095358">
    <property type="component" value="Unassembled WGS sequence"/>
</dbReference>
<keyword evidence="3" id="KW-1185">Reference proteome</keyword>
<dbReference type="VEuPathDB" id="FungiDB:AWRI3580_g2845"/>
<dbReference type="PANTHER" id="PTHR44086:SF10">
    <property type="entry name" value="THIOSULFATE SULFURTRANSFERASE_RHODANESE-LIKE DOMAIN-CONTAINING PROTEIN 3"/>
    <property type="match status" value="1"/>
</dbReference>
<dbReference type="Pfam" id="PF00581">
    <property type="entry name" value="Rhodanese"/>
    <property type="match status" value="1"/>
</dbReference>
<organism evidence="2 3">
    <name type="scientific">Hanseniaspora uvarum</name>
    <name type="common">Yeast</name>
    <name type="synonym">Kloeckera apiculata</name>
    <dbReference type="NCBI Taxonomy" id="29833"/>
    <lineage>
        <taxon>Eukaryota</taxon>
        <taxon>Fungi</taxon>
        <taxon>Dikarya</taxon>
        <taxon>Ascomycota</taxon>
        <taxon>Saccharomycotina</taxon>
        <taxon>Saccharomycetes</taxon>
        <taxon>Saccharomycodales</taxon>
        <taxon>Saccharomycodaceae</taxon>
        <taxon>Hanseniaspora</taxon>
    </lineage>
</organism>
<dbReference type="SUPFAM" id="SSF52821">
    <property type="entry name" value="Rhodanese/Cell cycle control phosphatase"/>
    <property type="match status" value="1"/>
</dbReference>
<dbReference type="GO" id="GO:0004792">
    <property type="term" value="F:thiosulfate-cyanide sulfurtransferase activity"/>
    <property type="evidence" value="ECO:0007669"/>
    <property type="project" value="TreeGrafter"/>
</dbReference>
<feature type="domain" description="Rhodanese" evidence="1">
    <location>
        <begin position="25"/>
        <end position="128"/>
    </location>
</feature>
<dbReference type="EMBL" id="LPNN01000005">
    <property type="protein sequence ID" value="OEJ86796.1"/>
    <property type="molecule type" value="Genomic_DNA"/>
</dbReference>
<dbReference type="PANTHER" id="PTHR44086">
    <property type="entry name" value="THIOSULFATE SULFURTRANSFERASE RDL2, MITOCHONDRIAL-RELATED"/>
    <property type="match status" value="1"/>
</dbReference>
<sequence length="129" mass="14036">MGSNPSSLKLHDFNSVNTIIASPDYPKNITLVDVREFSELQKSGKIPGAINVPFNSQPSAFKYDQATWEESFANVPKPALDQELVFYCAAGRRAKAAADVAAEAGYENLGVYTGSFTDWQNNKGKTEAV</sequence>
<protein>
    <submittedName>
        <fullName evidence="2">Thiosulfate sulfurtransferase RDL1, mitochondrial</fullName>
    </submittedName>
</protein>
<dbReference type="PROSITE" id="PS50206">
    <property type="entry name" value="RHODANESE_3"/>
    <property type="match status" value="1"/>
</dbReference>
<reference evidence="3" key="1">
    <citation type="journal article" date="2016" name="Genome Announc.">
        <title>Genome sequences of three species of Hanseniaspora isolated from spontaneous wine fermentations.</title>
        <authorList>
            <person name="Sternes P.R."/>
            <person name="Lee D."/>
            <person name="Kutyna D.R."/>
            <person name="Borneman A.R."/>
        </authorList>
    </citation>
    <scope>NUCLEOTIDE SEQUENCE [LARGE SCALE GENOMIC DNA]</scope>
    <source>
        <strain evidence="3">AWRI3580</strain>
    </source>
</reference>
<accession>A0A1E5RIV5</accession>
<evidence type="ECO:0000313" key="2">
    <source>
        <dbReference type="EMBL" id="OEJ86796.1"/>
    </source>
</evidence>
<dbReference type="AlphaFoldDB" id="A0A1E5RIV5"/>